<dbReference type="RefSeq" id="WP_343839521.1">
    <property type="nucleotide sequence ID" value="NZ_BAAADO010000003.1"/>
</dbReference>
<evidence type="ECO:0000256" key="1">
    <source>
        <dbReference type="SAM" id="Phobius"/>
    </source>
</evidence>
<feature type="transmembrane region" description="Helical" evidence="1">
    <location>
        <begin position="91"/>
        <end position="109"/>
    </location>
</feature>
<dbReference type="Pfam" id="PF10710">
    <property type="entry name" value="DUF2512"/>
    <property type="match status" value="1"/>
</dbReference>
<keyword evidence="1" id="KW-1133">Transmembrane helix</keyword>
<accession>A0ABN1B5R0</accession>
<feature type="transmembrane region" description="Helical" evidence="1">
    <location>
        <begin position="7"/>
        <end position="25"/>
    </location>
</feature>
<evidence type="ECO:0000313" key="3">
    <source>
        <dbReference type="Proteomes" id="UP001500880"/>
    </source>
</evidence>
<evidence type="ECO:0008006" key="4">
    <source>
        <dbReference type="Google" id="ProtNLM"/>
    </source>
</evidence>
<feature type="transmembrane region" description="Helical" evidence="1">
    <location>
        <begin position="31"/>
        <end position="52"/>
    </location>
</feature>
<dbReference type="InterPro" id="IPR019649">
    <property type="entry name" value="DUF2512"/>
</dbReference>
<protein>
    <recommendedName>
        <fullName evidence="4">DUF2512 family protein</fullName>
    </recommendedName>
</protein>
<sequence>MRHLMALGIKFVVICTVILSLYTVFQNTGLLSLFGISVLLVGLGYLLGDLLILRRFGNLTATLSDFALSFLVLFFYGMINDIPTWESGNMALFSAFFITMSEGLFHFYMQNHVFGEAEYTDVSRTTRRINSRQMQTETSDEVFPYDVRRKKRRKKRQ</sequence>
<name>A0ABN1B5R0_9BACI</name>
<evidence type="ECO:0000313" key="2">
    <source>
        <dbReference type="EMBL" id="GAA0490479.1"/>
    </source>
</evidence>
<dbReference type="EMBL" id="BAAADO010000003">
    <property type="protein sequence ID" value="GAA0490479.1"/>
    <property type="molecule type" value="Genomic_DNA"/>
</dbReference>
<keyword evidence="1" id="KW-0472">Membrane</keyword>
<reference evidence="2 3" key="1">
    <citation type="journal article" date="2019" name="Int. J. Syst. Evol. Microbiol.">
        <title>The Global Catalogue of Microorganisms (GCM) 10K type strain sequencing project: providing services to taxonomists for standard genome sequencing and annotation.</title>
        <authorList>
            <consortium name="The Broad Institute Genomics Platform"/>
            <consortium name="The Broad Institute Genome Sequencing Center for Infectious Disease"/>
            <person name="Wu L."/>
            <person name="Ma J."/>
        </authorList>
    </citation>
    <scope>NUCLEOTIDE SEQUENCE [LARGE SCALE GENOMIC DNA]</scope>
    <source>
        <strain evidence="2 3">JCM 12389</strain>
    </source>
</reference>
<keyword evidence="3" id="KW-1185">Reference proteome</keyword>
<comment type="caution">
    <text evidence="2">The sequence shown here is derived from an EMBL/GenBank/DDBJ whole genome shotgun (WGS) entry which is preliminary data.</text>
</comment>
<keyword evidence="1" id="KW-0812">Transmembrane</keyword>
<gene>
    <name evidence="2" type="ORF">GCM10008986_15600</name>
</gene>
<proteinExistence type="predicted"/>
<dbReference type="Proteomes" id="UP001500880">
    <property type="component" value="Unassembled WGS sequence"/>
</dbReference>
<feature type="transmembrane region" description="Helical" evidence="1">
    <location>
        <begin position="59"/>
        <end position="79"/>
    </location>
</feature>
<organism evidence="2 3">
    <name type="scientific">Salinibacillus aidingensis</name>
    <dbReference type="NCBI Taxonomy" id="237684"/>
    <lineage>
        <taxon>Bacteria</taxon>
        <taxon>Bacillati</taxon>
        <taxon>Bacillota</taxon>
        <taxon>Bacilli</taxon>
        <taxon>Bacillales</taxon>
        <taxon>Bacillaceae</taxon>
        <taxon>Salinibacillus</taxon>
    </lineage>
</organism>